<proteinExistence type="predicted"/>
<organism evidence="1 2">
    <name type="scientific">Georgenia yuyongxinii</name>
    <dbReference type="NCBI Taxonomy" id="2589797"/>
    <lineage>
        <taxon>Bacteria</taxon>
        <taxon>Bacillati</taxon>
        <taxon>Actinomycetota</taxon>
        <taxon>Actinomycetes</taxon>
        <taxon>Micrococcales</taxon>
        <taxon>Bogoriellaceae</taxon>
        <taxon>Georgenia</taxon>
    </lineage>
</organism>
<evidence type="ECO:0008006" key="3">
    <source>
        <dbReference type="Google" id="ProtNLM"/>
    </source>
</evidence>
<protein>
    <recommendedName>
        <fullName evidence="3">DUF3168 domain-containing protein</fullName>
    </recommendedName>
</protein>
<name>A0A5B8C2H6_9MICO</name>
<dbReference type="RefSeq" id="WP_139928491.1">
    <property type="nucleotide sequence ID" value="NZ_CP040915.1"/>
</dbReference>
<sequence>MSLTDHRTTLAAALSGAGLQVEAHLPERINPPVAILTPGTPYLEGGDTYGSYTLRFTVLLVTPTAANATATTVLDELIVKAVAGVEGADGFGLERVDQPAMLQANNAQYMSTTVEVLKHIRL</sequence>
<reference evidence="1 2" key="1">
    <citation type="submission" date="2019-05" db="EMBL/GenBank/DDBJ databases">
        <title>Georgenia *** sp. nov., and Georgenia *** sp. nov., isolated from the intestinal contents of plateau pika (Ochotona curzoniae) in the Qinghai-Tibet plateau of China.</title>
        <authorList>
            <person name="Tian Z."/>
        </authorList>
    </citation>
    <scope>NUCLEOTIDE SEQUENCE [LARGE SCALE GENOMIC DNA]</scope>
    <source>
        <strain evidence="1 2">Z443</strain>
    </source>
</reference>
<dbReference type="EMBL" id="CP040915">
    <property type="protein sequence ID" value="QDC24793.1"/>
    <property type="molecule type" value="Genomic_DNA"/>
</dbReference>
<dbReference type="OrthoDB" id="4774471at2"/>
<gene>
    <name evidence="1" type="ORF">FE374_09365</name>
</gene>
<dbReference type="AlphaFoldDB" id="A0A5B8C2H6"/>
<dbReference type="Proteomes" id="UP000314616">
    <property type="component" value="Chromosome"/>
</dbReference>
<accession>A0A5B8C2H6</accession>
<evidence type="ECO:0000313" key="2">
    <source>
        <dbReference type="Proteomes" id="UP000314616"/>
    </source>
</evidence>
<evidence type="ECO:0000313" key="1">
    <source>
        <dbReference type="EMBL" id="QDC24793.1"/>
    </source>
</evidence>
<dbReference type="KEGG" id="gyu:FE374_09365"/>